<dbReference type="PANTHER" id="PTHR40050:SF1">
    <property type="entry name" value="INNER SPORE COAT PROTEIN H"/>
    <property type="match status" value="1"/>
</dbReference>
<dbReference type="Proteomes" id="UP000269412">
    <property type="component" value="Unassembled WGS sequence"/>
</dbReference>
<dbReference type="OrthoDB" id="3235126at2"/>
<dbReference type="AlphaFoldDB" id="A0A495DTT8"/>
<evidence type="ECO:0000313" key="1">
    <source>
        <dbReference type="EMBL" id="RKR08054.1"/>
    </source>
</evidence>
<keyword evidence="2" id="KW-1185">Reference proteome</keyword>
<dbReference type="RefSeq" id="WP_121068819.1">
    <property type="nucleotide sequence ID" value="NZ_RBIQ01000010.1"/>
</dbReference>
<dbReference type="PANTHER" id="PTHR40050">
    <property type="entry name" value="INNER SPORE COAT PROTEIN H"/>
    <property type="match status" value="1"/>
</dbReference>
<name>A0A495DTT8_9FLAO</name>
<gene>
    <name evidence="1" type="ORF">CLV91_2820</name>
</gene>
<comment type="caution">
    <text evidence="1">The sequence shown here is derived from an EMBL/GenBank/DDBJ whole genome shotgun (WGS) entry which is preliminary data.</text>
</comment>
<proteinExistence type="predicted"/>
<sequence>MENNKKNLRLFFVVLFCSTLLLINYSCSSDKVAVNEISEEEEEIVTIIDDTDFEATDWTTETHSKDVNPNFDEVFQDNTVKRIDIVIAEERWEAMMDNMTELFGAFGSDSGSTGGGPGGGMGNLFGPDEDPLFVPAEVFYNDIEWYRVGVRFKGNSSLKNTWGSGSLKLSFKLDFDEFEDSYPQIDDQRFYGLKKLHLKNNYFDDSMLREKVAADVFNNFGLASPLTAFYTVYVDYGDGPIYFGLYTMVEDIEDTVLETYFSSDEGNLYKPEGDAASFEQGTFNEEEYEKKTNEDEGNYSDVSNLLSVINDNSRTTDPTTWRANLEAIFDTDVFLKYLAANTVIQNWDTYGKTKHNYYLYNNPNTNKLTWIPWDNNESLQEGRLGGSLPLDFLGLSSSSWPLIGYLYEDEVYKAKYEVYLQELVDDAFSVNNIQSQYATYSTLIESYATSELDGYTVLSSSSAFYSEVNKLNTHVSERVTDVNDYLGD</sequence>
<accession>A0A495DTT8</accession>
<organism evidence="1 2">
    <name type="scientific">Maribacter vaceletii</name>
    <dbReference type="NCBI Taxonomy" id="1206816"/>
    <lineage>
        <taxon>Bacteria</taxon>
        <taxon>Pseudomonadati</taxon>
        <taxon>Bacteroidota</taxon>
        <taxon>Flavobacteriia</taxon>
        <taxon>Flavobacteriales</taxon>
        <taxon>Flavobacteriaceae</taxon>
        <taxon>Maribacter</taxon>
    </lineage>
</organism>
<dbReference type="EMBL" id="RBIQ01000010">
    <property type="protein sequence ID" value="RKR08054.1"/>
    <property type="molecule type" value="Genomic_DNA"/>
</dbReference>
<dbReference type="Pfam" id="PF08757">
    <property type="entry name" value="CotH"/>
    <property type="match status" value="1"/>
</dbReference>
<evidence type="ECO:0000313" key="2">
    <source>
        <dbReference type="Proteomes" id="UP000269412"/>
    </source>
</evidence>
<dbReference type="InterPro" id="IPR014867">
    <property type="entry name" value="Spore_coat_CotH_CotH2/3/7"/>
</dbReference>
<protein>
    <submittedName>
        <fullName evidence="1">CotH protein</fullName>
    </submittedName>
</protein>
<reference evidence="1 2" key="1">
    <citation type="submission" date="2018-10" db="EMBL/GenBank/DDBJ databases">
        <title>Genomic Encyclopedia of Archaeal and Bacterial Type Strains, Phase II (KMG-II): from individual species to whole genera.</title>
        <authorList>
            <person name="Goeker M."/>
        </authorList>
    </citation>
    <scope>NUCLEOTIDE SEQUENCE [LARGE SCALE GENOMIC DNA]</scope>
    <source>
        <strain evidence="1 2">DSM 25230</strain>
    </source>
</reference>